<evidence type="ECO:0000313" key="3">
    <source>
        <dbReference type="EMBL" id="TXC81483.1"/>
    </source>
</evidence>
<proteinExistence type="predicted"/>
<name>A0A5C6V845_9FLAO</name>
<accession>A0A5C6V845</accession>
<feature type="region of interest" description="Disordered" evidence="2">
    <location>
        <begin position="58"/>
        <end position="80"/>
    </location>
</feature>
<gene>
    <name evidence="3" type="ORF">FRX97_05615</name>
</gene>
<protein>
    <submittedName>
        <fullName evidence="3">Uncharacterized protein</fullName>
    </submittedName>
</protein>
<keyword evidence="4" id="KW-1185">Reference proteome</keyword>
<evidence type="ECO:0000256" key="1">
    <source>
        <dbReference type="SAM" id="Coils"/>
    </source>
</evidence>
<keyword evidence="1" id="KW-0175">Coiled coil</keyword>
<evidence type="ECO:0000313" key="4">
    <source>
        <dbReference type="Proteomes" id="UP000321168"/>
    </source>
</evidence>
<organism evidence="3 4">
    <name type="scientific">Luteibaculum oceani</name>
    <dbReference type="NCBI Taxonomy" id="1294296"/>
    <lineage>
        <taxon>Bacteria</taxon>
        <taxon>Pseudomonadati</taxon>
        <taxon>Bacteroidota</taxon>
        <taxon>Flavobacteriia</taxon>
        <taxon>Flavobacteriales</taxon>
        <taxon>Luteibaculaceae</taxon>
        <taxon>Luteibaculum</taxon>
    </lineage>
</organism>
<comment type="caution">
    <text evidence="3">The sequence shown here is derived from an EMBL/GenBank/DDBJ whole genome shotgun (WGS) entry which is preliminary data.</text>
</comment>
<dbReference type="AlphaFoldDB" id="A0A5C6V845"/>
<sequence length="163" mass="18110">MDKTSVVHFLRIQEVQLENQLKALRQTISLIEGADQAPTVNMPYSTPKAAGDNAEVVTGASEPKPAKPKNSLVGKKEMNGRKVRPVKLPKAYDPKLSYTRKLAYLISENGPQTSQELIKRVQALEPNEDKDKIARSVTITASAMYRKGLVQAERRGRAYVYSV</sequence>
<evidence type="ECO:0000256" key="2">
    <source>
        <dbReference type="SAM" id="MobiDB-lite"/>
    </source>
</evidence>
<feature type="coiled-coil region" evidence="1">
    <location>
        <begin position="7"/>
        <end position="34"/>
    </location>
</feature>
<dbReference type="EMBL" id="VORB01000004">
    <property type="protein sequence ID" value="TXC81483.1"/>
    <property type="molecule type" value="Genomic_DNA"/>
</dbReference>
<dbReference type="Proteomes" id="UP000321168">
    <property type="component" value="Unassembled WGS sequence"/>
</dbReference>
<reference evidence="3 4" key="1">
    <citation type="submission" date="2019-08" db="EMBL/GenBank/DDBJ databases">
        <title>Genome of Luteibaculum oceani JCM 18817.</title>
        <authorList>
            <person name="Bowman J.P."/>
        </authorList>
    </citation>
    <scope>NUCLEOTIDE SEQUENCE [LARGE SCALE GENOMIC DNA]</scope>
    <source>
        <strain evidence="3 4">JCM 18817</strain>
    </source>
</reference>
<dbReference type="RefSeq" id="WP_147014212.1">
    <property type="nucleotide sequence ID" value="NZ_VORB01000004.1"/>
</dbReference>